<dbReference type="OrthoDB" id="1938099at2"/>
<evidence type="ECO:0000313" key="3">
    <source>
        <dbReference type="Proteomes" id="UP000284841"/>
    </source>
</evidence>
<gene>
    <name evidence="2" type="ORF">DW099_16315</name>
</gene>
<dbReference type="RefSeq" id="WP_067532159.1">
    <property type="nucleotide sequence ID" value="NZ_AP025567.1"/>
</dbReference>
<organism evidence="2 3">
    <name type="scientific">Emergencia timonensis</name>
    <dbReference type="NCBI Taxonomy" id="1776384"/>
    <lineage>
        <taxon>Bacteria</taxon>
        <taxon>Bacillati</taxon>
        <taxon>Bacillota</taxon>
        <taxon>Clostridia</taxon>
        <taxon>Peptostreptococcales</taxon>
        <taxon>Anaerovoracaceae</taxon>
        <taxon>Emergencia</taxon>
    </lineage>
</organism>
<protein>
    <submittedName>
        <fullName evidence="2">DUF4430 domain-containing protein</fullName>
    </submittedName>
</protein>
<feature type="compositionally biased region" description="Basic and acidic residues" evidence="1">
    <location>
        <begin position="75"/>
        <end position="116"/>
    </location>
</feature>
<feature type="region of interest" description="Disordered" evidence="1">
    <location>
        <begin position="37"/>
        <end position="135"/>
    </location>
</feature>
<dbReference type="Proteomes" id="UP000284841">
    <property type="component" value="Unassembled WGS sequence"/>
</dbReference>
<dbReference type="AlphaFoldDB" id="A0A415DX77"/>
<reference evidence="2 3" key="1">
    <citation type="submission" date="2018-08" db="EMBL/GenBank/DDBJ databases">
        <title>A genome reference for cultivated species of the human gut microbiota.</title>
        <authorList>
            <person name="Zou Y."/>
            <person name="Xue W."/>
            <person name="Luo G."/>
        </authorList>
    </citation>
    <scope>NUCLEOTIDE SEQUENCE [LARGE SCALE GENOMIC DNA]</scope>
    <source>
        <strain evidence="2 3">AM07-24</strain>
    </source>
</reference>
<evidence type="ECO:0000313" key="2">
    <source>
        <dbReference type="EMBL" id="RHJ85257.1"/>
    </source>
</evidence>
<dbReference type="GeneID" id="83002471"/>
<proteinExistence type="predicted"/>
<name>A0A415DX77_9FIRM</name>
<keyword evidence="3" id="KW-1185">Reference proteome</keyword>
<comment type="caution">
    <text evidence="2">The sequence shown here is derived from an EMBL/GenBank/DDBJ whole genome shotgun (WGS) entry which is preliminary data.</text>
</comment>
<evidence type="ECO:0000256" key="1">
    <source>
        <dbReference type="SAM" id="MobiDB-lite"/>
    </source>
</evidence>
<dbReference type="EMBL" id="QRMS01000005">
    <property type="protein sequence ID" value="RHJ85257.1"/>
    <property type="molecule type" value="Genomic_DNA"/>
</dbReference>
<dbReference type="STRING" id="1776384.GCA_900086585_00031"/>
<sequence>MKKSMLRNILIILAIVIFSGVMVIAITTHGRTAPRPALAEQAADVSPESSLSETIHLEQKSKNNNLENKITQGQKKKEEKIQKGQEENKAQQGDAKEDTDKDKNDKDHNDPDKDNNDENNGGKPNKPESPDEYTDLPEDAYVEESLSVEDLMKEIGIDDPNQIIYAKAITGAGKESWLKLINGVYSVYLSTQGTTIIQIKYKDDSGEVHTYNKKITYKRPEGSTPKKKRPIINTTLKNEASYSNKTVNFDVWVTNYRGKPLSYSNMEVTVNGKHADYIGEMGRQTYSVQLKVGANTVRIKVKDSYQYTVTKVYTIYYKSGKARITISLEAGTIGLKYLISPMKMEVESGKPLSAVIDEFLTANGYTYQFTGSIDKDFYLAKIQKKNMIKGYKIPGSLIKKLDEDGLTYNIHNYESLNCLGEFDFCQGAGWMYSINNIYPTIGFGRSYVENGDVVRIRFTLAYGKDIGGASASQTTDGLLQNYGREW</sequence>
<accession>A0A415DX77</accession>